<dbReference type="Proteomes" id="UP000198802">
    <property type="component" value="Unassembled WGS sequence"/>
</dbReference>
<dbReference type="AlphaFoldDB" id="A0A0S4QF35"/>
<dbReference type="SUPFAM" id="SSF51395">
    <property type="entry name" value="FMN-linked oxidoreductases"/>
    <property type="match status" value="1"/>
</dbReference>
<organism evidence="3 4">
    <name type="scientific">Parafrankia irregularis</name>
    <dbReference type="NCBI Taxonomy" id="795642"/>
    <lineage>
        <taxon>Bacteria</taxon>
        <taxon>Bacillati</taxon>
        <taxon>Actinomycetota</taxon>
        <taxon>Actinomycetes</taxon>
        <taxon>Frankiales</taxon>
        <taxon>Frankiaceae</taxon>
        <taxon>Parafrankia</taxon>
    </lineage>
</organism>
<accession>A0A0S4QF35</accession>
<protein>
    <submittedName>
        <fullName evidence="3">PfaD family protein</fullName>
    </submittedName>
</protein>
<evidence type="ECO:0000256" key="1">
    <source>
        <dbReference type="SAM" id="MobiDB-lite"/>
    </source>
</evidence>
<evidence type="ECO:0000259" key="2">
    <source>
        <dbReference type="Pfam" id="PF21607"/>
    </source>
</evidence>
<dbReference type="InterPro" id="IPR049489">
    <property type="entry name" value="FabD-like_helical_ins"/>
</dbReference>
<dbReference type="Pfam" id="PF21607">
    <property type="entry name" value="FabD_helical_ins"/>
    <property type="match status" value="1"/>
</dbReference>
<dbReference type="InterPro" id="IPR014179">
    <property type="entry name" value="PfaD-like_TIM-barrel"/>
</dbReference>
<dbReference type="RefSeq" id="WP_091270797.1">
    <property type="nucleotide sequence ID" value="NZ_FAOZ01000001.1"/>
</dbReference>
<feature type="region of interest" description="Disordered" evidence="1">
    <location>
        <begin position="1"/>
        <end position="71"/>
    </location>
</feature>
<dbReference type="PANTHER" id="PTHR32332:SF20">
    <property type="entry name" value="2-NITROPROPANE DIOXYGENASE-LIKE PROTEIN"/>
    <property type="match status" value="1"/>
</dbReference>
<name>A0A0S4QF35_9ACTN</name>
<proteinExistence type="predicted"/>
<keyword evidence="4" id="KW-1185">Reference proteome</keyword>
<sequence>MTGRPTTGRPTTGRPTTGRPTTGRPTTGAARVGARGTAPVGTRGAARLGTRGVARPDIRGAAPVGRPSYGPPTWQPGTQPAAFTGPELAAAARLVREPAHLLSVPGRGTGLGLGVGGRIGPGRGSGPTVVATLPPLYPEWLGDRSFTETHQVRFPYIAGEMATGIATTGLVTAMARAQMLGFFGSGGLAPDRIEDAVRTLARDLADRSNWGVNLLHSPGIPALEEATAAILLRHPVPRICASAFMTITPAVVRCAVDGLRRAPDGTVVRARRIFAKISRPEVAEQFMSPAPAAVLRTLAARGEITAEEAELAAGIPIAQDITVEADSGGHTDGRPLGVLLPAVQATRDQVVARFGYREPIRVGAAGGLGTPQAVAAAFALGAAYVLTGSVNQVSAESGQSGPAQAMLASAGIADVAMAPAADMFELGAKVQVLRRGTMYAARAGALYDAYRQHPSLEAIDGPARARLERDVFGATFDDVWARTRDYWQQRDPGQLDRASHDPKHRMALVFRWYLGSSGRWALAGATDRRADYQIWCGPAMGAFNDWVRGSHLADPANRSVVQIALNLLEGAAVHTRFQQLRACGLPMPVARFAPRPLEPR</sequence>
<reference evidence="4" key="1">
    <citation type="submission" date="2015-11" db="EMBL/GenBank/DDBJ databases">
        <authorList>
            <person name="Varghese N."/>
        </authorList>
    </citation>
    <scope>NUCLEOTIDE SEQUENCE [LARGE SCALE GENOMIC DNA]</scope>
    <source>
        <strain evidence="4">DSM 45899</strain>
    </source>
</reference>
<dbReference type="InterPro" id="IPR013785">
    <property type="entry name" value="Aldolase_TIM"/>
</dbReference>
<evidence type="ECO:0000313" key="3">
    <source>
        <dbReference type="EMBL" id="CUU53849.1"/>
    </source>
</evidence>
<dbReference type="PANTHER" id="PTHR32332">
    <property type="entry name" value="2-NITROPROPANE DIOXYGENASE"/>
    <property type="match status" value="1"/>
</dbReference>
<gene>
    <name evidence="3" type="ORF">Ga0074812_101347</name>
</gene>
<dbReference type="Gene3D" id="3.20.20.70">
    <property type="entry name" value="Aldolase class I"/>
    <property type="match status" value="2"/>
</dbReference>
<dbReference type="EMBL" id="FAOZ01000001">
    <property type="protein sequence ID" value="CUU53849.1"/>
    <property type="molecule type" value="Genomic_DNA"/>
</dbReference>
<evidence type="ECO:0000313" key="4">
    <source>
        <dbReference type="Proteomes" id="UP000198802"/>
    </source>
</evidence>
<feature type="compositionally biased region" description="Low complexity" evidence="1">
    <location>
        <begin position="1"/>
        <end position="55"/>
    </location>
</feature>
<feature type="domain" description="[Acyl-carrier-protein] S-malonyltransferase-like inserted helical" evidence="2">
    <location>
        <begin position="453"/>
        <end position="532"/>
    </location>
</feature>
<dbReference type="NCBIfam" id="TIGR02814">
    <property type="entry name" value="pfaD_fam"/>
    <property type="match status" value="1"/>
</dbReference>
<dbReference type="Pfam" id="PF03060">
    <property type="entry name" value="NMO"/>
    <property type="match status" value="1"/>
</dbReference>